<comment type="caution">
    <text evidence="1">The sequence shown here is derived from an EMBL/GenBank/DDBJ whole genome shotgun (WGS) entry which is preliminary data.</text>
</comment>
<gene>
    <name evidence="1" type="ORF">LZ480_09405</name>
</gene>
<dbReference type="InterPro" id="IPR020216">
    <property type="entry name" value="Uncharacterised_YncE"/>
</dbReference>
<proteinExistence type="predicted"/>
<reference evidence="1 2" key="1">
    <citation type="submission" date="2022-03" db="EMBL/GenBank/DDBJ databases">
        <authorList>
            <person name="Jo J.-H."/>
            <person name="Im W.-T."/>
        </authorList>
    </citation>
    <scope>NUCLEOTIDE SEQUENCE [LARGE SCALE GENOMIC DNA]</scope>
    <source>
        <strain evidence="1 2">MA9</strain>
    </source>
</reference>
<dbReference type="Pfam" id="PF10903">
    <property type="entry name" value="DUF2691"/>
    <property type="match status" value="1"/>
</dbReference>
<evidence type="ECO:0000313" key="2">
    <source>
        <dbReference type="Proteomes" id="UP001316087"/>
    </source>
</evidence>
<name>A0ABS9UCY3_9BACL</name>
<organism evidence="1 2">
    <name type="scientific">Solibacillus palustris</name>
    <dbReference type="NCBI Taxonomy" id="2908203"/>
    <lineage>
        <taxon>Bacteria</taxon>
        <taxon>Bacillati</taxon>
        <taxon>Bacillota</taxon>
        <taxon>Bacilli</taxon>
        <taxon>Bacillales</taxon>
        <taxon>Caryophanaceae</taxon>
        <taxon>Solibacillus</taxon>
    </lineage>
</organism>
<sequence>MFEILNDIEINGLTWRIGGGESYIKENGEPLFPSLCTVNGETLHEIISNEEYYLIFVDLKAFPNKLDVKEISTYQEFVKSECQFVLLLIDSSYVTIYSKDQNIIQQLFSKGVSAGYENIEYITDENDRNKTLIAF</sequence>
<evidence type="ECO:0000313" key="1">
    <source>
        <dbReference type="EMBL" id="MCH7322108.1"/>
    </source>
</evidence>
<dbReference type="Proteomes" id="UP001316087">
    <property type="component" value="Unassembled WGS sequence"/>
</dbReference>
<dbReference type="EMBL" id="JAKZFC010000002">
    <property type="protein sequence ID" value="MCH7322108.1"/>
    <property type="molecule type" value="Genomic_DNA"/>
</dbReference>
<protein>
    <submittedName>
        <fullName evidence="1">DUF2691 family protein</fullName>
    </submittedName>
</protein>
<accession>A0ABS9UCY3</accession>
<keyword evidence="2" id="KW-1185">Reference proteome</keyword>